<proteinExistence type="predicted"/>
<dbReference type="EMBL" id="GDID01007309">
    <property type="protein sequence ID" value="JAP89297.1"/>
    <property type="molecule type" value="Transcribed_RNA"/>
</dbReference>
<dbReference type="AlphaFoldDB" id="A0A146JXQ3"/>
<sequence length="394" mass="46386">NKITFISSQSNFISMSRTIYLKTKELATDLQYLRSLPYETYTNRSFEETYAIVDSAQLVQTEFYYTQVLCELTTLLLRSSAHKDVIFKNPVPLRYLILNCPLNGEKQLLQLLRVVLTYPVLCKLFVDESLEFILAQQQEQILQLQCLQHLYCCFKQLVEEEFLQQRIISNLKVSTGFDLDVVLDFIFQIFQNLTQKQQCNQLLQSFVEQLVELLLQKMANKTVLFCSCSRICQILQSAFQHVKFDLFQIQCVIIQFFQAEEFDLDPVLDLLIEYSFQSDNLDFFKQDFLLNKVLTLNTSRSLQLLTNLATDDFLMEMILMQDQFSFTRIIQNLKSLHQIQLYTVKFLYFYFEFKQQIEDIDVEILFSLIEVAKNGKDDDQLKKWIKEIADCVGG</sequence>
<evidence type="ECO:0000313" key="1">
    <source>
        <dbReference type="EMBL" id="JAP89297.1"/>
    </source>
</evidence>
<feature type="non-terminal residue" evidence="1">
    <location>
        <position position="394"/>
    </location>
</feature>
<protein>
    <submittedName>
        <fullName evidence="1">Uncharacterized protein</fullName>
    </submittedName>
</protein>
<feature type="non-terminal residue" evidence="1">
    <location>
        <position position="1"/>
    </location>
</feature>
<gene>
    <name evidence="1" type="ORF">TPC1_31208</name>
</gene>
<name>A0A146JXQ3_9EUKA</name>
<reference evidence="1" key="1">
    <citation type="submission" date="2015-07" db="EMBL/GenBank/DDBJ databases">
        <title>Adaptation to a free-living lifestyle via gene acquisitions in the diplomonad Trepomonas sp. PC1.</title>
        <authorList>
            <person name="Xu F."/>
            <person name="Jerlstrom-Hultqvist J."/>
            <person name="Kolisko M."/>
            <person name="Simpson A.G.B."/>
            <person name="Roger A.J."/>
            <person name="Svard S.G."/>
            <person name="Andersson J.O."/>
        </authorList>
    </citation>
    <scope>NUCLEOTIDE SEQUENCE</scope>
    <source>
        <strain evidence="1">PC1</strain>
    </source>
</reference>
<organism evidence="1">
    <name type="scientific">Trepomonas sp. PC1</name>
    <dbReference type="NCBI Taxonomy" id="1076344"/>
    <lineage>
        <taxon>Eukaryota</taxon>
        <taxon>Metamonada</taxon>
        <taxon>Diplomonadida</taxon>
        <taxon>Hexamitidae</taxon>
        <taxon>Hexamitinae</taxon>
        <taxon>Trepomonas</taxon>
    </lineage>
</organism>
<accession>A0A146JXQ3</accession>